<dbReference type="GO" id="GO:0005509">
    <property type="term" value="F:calcium ion binding"/>
    <property type="evidence" value="ECO:0007669"/>
    <property type="project" value="UniProtKB-UniRule"/>
</dbReference>
<keyword evidence="5" id="KW-0165">Cleavage on pair of basic residues</keyword>
<sequence>IFPVCYPCYCFCSSLVCFDVEHSTTPDYNTKNGTVKWHSIRRQKREWIKFAAACREGEDNSKRNPIAKIHSDCAANQQVTYRISGVGIDQPPYGIFVINQKTGEINITSIVDREVTPFFIIYCRALNSLGQDLERPLELRVRVLDINDNPPVFSMSTFVGQIEENSNANTLVMILNATDADEPNNLNSKIAFKIIRQEPSDSPMFIINRNTGEIRTMNNFLDREVIFFSLDGLLVSKEVMLKERVPKKERKRK</sequence>
<reference evidence="17" key="2">
    <citation type="submission" date="2025-09" db="UniProtKB">
        <authorList>
            <consortium name="Ensembl"/>
        </authorList>
    </citation>
    <scope>IDENTIFICATION</scope>
</reference>
<protein>
    <recommendedName>
        <fullName evidence="16">Cadherin domain-containing protein</fullName>
    </recommendedName>
</protein>
<dbReference type="PRINTS" id="PR00205">
    <property type="entry name" value="CADHERIN"/>
</dbReference>
<keyword evidence="18" id="KW-1185">Reference proteome</keyword>
<evidence type="ECO:0000259" key="16">
    <source>
        <dbReference type="PROSITE" id="PS50268"/>
    </source>
</evidence>
<organism evidence="17 18">
    <name type="scientific">Neovison vison</name>
    <name type="common">American mink</name>
    <name type="synonym">Mustela vison</name>
    <dbReference type="NCBI Taxonomy" id="452646"/>
    <lineage>
        <taxon>Eukaryota</taxon>
        <taxon>Metazoa</taxon>
        <taxon>Chordata</taxon>
        <taxon>Craniata</taxon>
        <taxon>Vertebrata</taxon>
        <taxon>Euteleostomi</taxon>
        <taxon>Mammalia</taxon>
        <taxon>Eutheria</taxon>
        <taxon>Laurasiatheria</taxon>
        <taxon>Carnivora</taxon>
        <taxon>Caniformia</taxon>
        <taxon>Musteloidea</taxon>
        <taxon>Mustelidae</taxon>
        <taxon>Mustelinae</taxon>
        <taxon>Neogale</taxon>
    </lineage>
</organism>
<evidence type="ECO:0000256" key="13">
    <source>
        <dbReference type="ARBA" id="ARBA00023136"/>
    </source>
</evidence>
<dbReference type="InterPro" id="IPR002126">
    <property type="entry name" value="Cadherin-like_dom"/>
</dbReference>
<feature type="domain" description="Cadherin" evidence="16">
    <location>
        <begin position="154"/>
        <end position="224"/>
    </location>
</feature>
<evidence type="ECO:0000256" key="10">
    <source>
        <dbReference type="ARBA" id="ARBA00022889"/>
    </source>
</evidence>
<dbReference type="PROSITE" id="PS50268">
    <property type="entry name" value="CADHERIN_2"/>
    <property type="match status" value="2"/>
</dbReference>
<keyword evidence="6" id="KW-0812">Transmembrane</keyword>
<evidence type="ECO:0000256" key="2">
    <source>
        <dbReference type="ARBA" id="ARBA00004236"/>
    </source>
</evidence>
<accession>A0A8C7BM77</accession>
<evidence type="ECO:0000256" key="15">
    <source>
        <dbReference type="PROSITE-ProRule" id="PRU00043"/>
    </source>
</evidence>
<dbReference type="PANTHER" id="PTHR24025:SF9">
    <property type="entry name" value="DESMOGLEIN-1"/>
    <property type="match status" value="1"/>
</dbReference>
<dbReference type="GO" id="GO:0007156">
    <property type="term" value="P:homophilic cell adhesion via plasma membrane adhesion molecules"/>
    <property type="evidence" value="ECO:0007669"/>
    <property type="project" value="InterPro"/>
</dbReference>
<dbReference type="Proteomes" id="UP000694425">
    <property type="component" value="Unplaced"/>
</dbReference>
<evidence type="ECO:0000256" key="7">
    <source>
        <dbReference type="ARBA" id="ARBA00022723"/>
    </source>
</evidence>
<evidence type="ECO:0000256" key="6">
    <source>
        <dbReference type="ARBA" id="ARBA00022692"/>
    </source>
</evidence>
<name>A0A8C7BM77_NEOVI</name>
<dbReference type="GO" id="GO:0030057">
    <property type="term" value="C:desmosome"/>
    <property type="evidence" value="ECO:0007669"/>
    <property type="project" value="UniProtKB-SubCell"/>
</dbReference>
<proteinExistence type="predicted"/>
<keyword evidence="12" id="KW-1133">Transmembrane helix</keyword>
<dbReference type="InterPro" id="IPR020894">
    <property type="entry name" value="Cadherin_CS"/>
</dbReference>
<dbReference type="GO" id="GO:0045295">
    <property type="term" value="F:gamma-catenin binding"/>
    <property type="evidence" value="ECO:0007669"/>
    <property type="project" value="TreeGrafter"/>
</dbReference>
<dbReference type="Gene3D" id="2.60.40.60">
    <property type="entry name" value="Cadherins"/>
    <property type="match status" value="2"/>
</dbReference>
<evidence type="ECO:0000256" key="9">
    <source>
        <dbReference type="ARBA" id="ARBA00022837"/>
    </source>
</evidence>
<dbReference type="GeneTree" id="ENSGT01030000234624"/>
<dbReference type="CDD" id="cd11304">
    <property type="entry name" value="Cadherin_repeat"/>
    <property type="match status" value="2"/>
</dbReference>
<dbReference type="InterPro" id="IPR015919">
    <property type="entry name" value="Cadherin-like_sf"/>
</dbReference>
<evidence type="ECO:0000256" key="4">
    <source>
        <dbReference type="ARBA" id="ARBA00022475"/>
    </source>
</evidence>
<keyword evidence="9 15" id="KW-0106">Calcium</keyword>
<evidence type="ECO:0000313" key="17">
    <source>
        <dbReference type="Ensembl" id="ENSNVIP00000024988.1"/>
    </source>
</evidence>
<evidence type="ECO:0000256" key="11">
    <source>
        <dbReference type="ARBA" id="ARBA00022949"/>
    </source>
</evidence>
<reference evidence="17" key="1">
    <citation type="submission" date="2025-08" db="UniProtKB">
        <authorList>
            <consortium name="Ensembl"/>
        </authorList>
    </citation>
    <scope>IDENTIFICATION</scope>
</reference>
<dbReference type="FunFam" id="2.60.40.60:FF:000011">
    <property type="entry name" value="Cadherin 1"/>
    <property type="match status" value="1"/>
</dbReference>
<evidence type="ECO:0000256" key="14">
    <source>
        <dbReference type="ARBA" id="ARBA00023180"/>
    </source>
</evidence>
<dbReference type="Pfam" id="PF00028">
    <property type="entry name" value="Cadherin"/>
    <property type="match status" value="2"/>
</dbReference>
<dbReference type="SMART" id="SM00112">
    <property type="entry name" value="CA"/>
    <property type="match status" value="1"/>
</dbReference>
<evidence type="ECO:0000256" key="5">
    <source>
        <dbReference type="ARBA" id="ARBA00022685"/>
    </source>
</evidence>
<dbReference type="PANTHER" id="PTHR24025">
    <property type="entry name" value="DESMOGLEIN FAMILY MEMBER"/>
    <property type="match status" value="1"/>
</dbReference>
<dbReference type="InterPro" id="IPR050971">
    <property type="entry name" value="Cadherin-domain_protein"/>
</dbReference>
<keyword evidence="11" id="KW-0965">Cell junction</keyword>
<keyword evidence="10" id="KW-0130">Cell adhesion</keyword>
<evidence type="ECO:0000313" key="18">
    <source>
        <dbReference type="Proteomes" id="UP000694425"/>
    </source>
</evidence>
<evidence type="ECO:0000256" key="8">
    <source>
        <dbReference type="ARBA" id="ARBA00022737"/>
    </source>
</evidence>
<dbReference type="FunFam" id="2.60.40.60:FF:000068">
    <property type="entry name" value="Desmoglein 1"/>
    <property type="match status" value="1"/>
</dbReference>
<feature type="domain" description="Cadherin" evidence="16">
    <location>
        <begin position="66"/>
        <end position="153"/>
    </location>
</feature>
<dbReference type="SUPFAM" id="SSF49313">
    <property type="entry name" value="Cadherin-like"/>
    <property type="match status" value="2"/>
</dbReference>
<evidence type="ECO:0000256" key="3">
    <source>
        <dbReference type="ARBA" id="ARBA00004568"/>
    </source>
</evidence>
<dbReference type="Ensembl" id="ENSNVIT00000029001.1">
    <property type="protein sequence ID" value="ENSNVIP00000024988.1"/>
    <property type="gene ID" value="ENSNVIG00000019336.1"/>
</dbReference>
<keyword evidence="13" id="KW-0472">Membrane</keyword>
<keyword evidence="7" id="KW-0479">Metal-binding</keyword>
<evidence type="ECO:0000256" key="12">
    <source>
        <dbReference type="ARBA" id="ARBA00022989"/>
    </source>
</evidence>
<keyword evidence="14" id="KW-0325">Glycoprotein</keyword>
<dbReference type="AlphaFoldDB" id="A0A8C7BM77"/>
<comment type="subcellular location">
    <subcellularLocation>
        <location evidence="3">Cell junction</location>
        <location evidence="3">Desmosome</location>
    </subcellularLocation>
    <subcellularLocation>
        <location evidence="2">Cell membrane</location>
    </subcellularLocation>
    <subcellularLocation>
        <location evidence="1">Membrane</location>
        <topology evidence="1">Single-pass membrane protein</topology>
    </subcellularLocation>
</comment>
<keyword evidence="8" id="KW-0677">Repeat</keyword>
<dbReference type="GO" id="GO:0005886">
    <property type="term" value="C:plasma membrane"/>
    <property type="evidence" value="ECO:0007669"/>
    <property type="project" value="UniProtKB-SubCell"/>
</dbReference>
<evidence type="ECO:0000256" key="1">
    <source>
        <dbReference type="ARBA" id="ARBA00004167"/>
    </source>
</evidence>
<keyword evidence="4" id="KW-1003">Cell membrane</keyword>
<dbReference type="PROSITE" id="PS00232">
    <property type="entry name" value="CADHERIN_1"/>
    <property type="match status" value="1"/>
</dbReference>